<protein>
    <submittedName>
        <fullName evidence="1">Uncharacterized protein</fullName>
    </submittedName>
</protein>
<dbReference type="EMBL" id="AP028913">
    <property type="protein sequence ID" value="BES94080.1"/>
    <property type="molecule type" value="Genomic_DNA"/>
</dbReference>
<dbReference type="Proteomes" id="UP001307889">
    <property type="component" value="Chromosome 5"/>
</dbReference>
<keyword evidence="2" id="KW-1185">Reference proteome</keyword>
<name>A0ABN7AT21_9HEMI</name>
<evidence type="ECO:0000313" key="1">
    <source>
        <dbReference type="EMBL" id="BES94080.1"/>
    </source>
</evidence>
<gene>
    <name evidence="1" type="ORF">NTJ_06890</name>
</gene>
<proteinExistence type="predicted"/>
<evidence type="ECO:0000313" key="2">
    <source>
        <dbReference type="Proteomes" id="UP001307889"/>
    </source>
</evidence>
<organism evidence="1 2">
    <name type="scientific">Nesidiocoris tenuis</name>
    <dbReference type="NCBI Taxonomy" id="355587"/>
    <lineage>
        <taxon>Eukaryota</taxon>
        <taxon>Metazoa</taxon>
        <taxon>Ecdysozoa</taxon>
        <taxon>Arthropoda</taxon>
        <taxon>Hexapoda</taxon>
        <taxon>Insecta</taxon>
        <taxon>Pterygota</taxon>
        <taxon>Neoptera</taxon>
        <taxon>Paraneoptera</taxon>
        <taxon>Hemiptera</taxon>
        <taxon>Heteroptera</taxon>
        <taxon>Panheteroptera</taxon>
        <taxon>Cimicomorpha</taxon>
        <taxon>Miridae</taxon>
        <taxon>Dicyphina</taxon>
        <taxon>Nesidiocoris</taxon>
    </lineage>
</organism>
<accession>A0ABN7AT21</accession>
<reference evidence="1 2" key="1">
    <citation type="submission" date="2023-09" db="EMBL/GenBank/DDBJ databases">
        <title>Nesidiocoris tenuis whole genome shotgun sequence.</title>
        <authorList>
            <person name="Shibata T."/>
            <person name="Shimoda M."/>
            <person name="Kobayashi T."/>
            <person name="Uehara T."/>
        </authorList>
    </citation>
    <scope>NUCLEOTIDE SEQUENCE [LARGE SCALE GENOMIC DNA]</scope>
    <source>
        <strain evidence="1 2">Japan</strain>
    </source>
</reference>
<sequence length="84" mass="9526">MLRKTKTSPLEVEDLAPLFRCHNPSSSLFFSPYPSFPVILGSYRSRFPPSGSAPFAPYPPSPDLRVRFGSRRAVSFNFQLNFSR</sequence>